<dbReference type="STRING" id="1330534.L323_08630"/>
<organism evidence="1 2">
    <name type="scientific">Ruminiclostridium papyrosolvens C7</name>
    <dbReference type="NCBI Taxonomy" id="1330534"/>
    <lineage>
        <taxon>Bacteria</taxon>
        <taxon>Bacillati</taxon>
        <taxon>Bacillota</taxon>
        <taxon>Clostridia</taxon>
        <taxon>Eubacteriales</taxon>
        <taxon>Oscillospiraceae</taxon>
        <taxon>Ruminiclostridium</taxon>
    </lineage>
</organism>
<protein>
    <submittedName>
        <fullName evidence="1">Uncharacterized protein</fullName>
    </submittedName>
</protein>
<evidence type="ECO:0000313" key="1">
    <source>
        <dbReference type="EMBL" id="EPR12356.1"/>
    </source>
</evidence>
<dbReference type="EMBL" id="ATAY01000028">
    <property type="protein sequence ID" value="EPR12356.1"/>
    <property type="molecule type" value="Genomic_DNA"/>
</dbReference>
<dbReference type="RefSeq" id="WP_020815271.1">
    <property type="nucleotide sequence ID" value="NZ_ATAY01000028.1"/>
</dbReference>
<comment type="caution">
    <text evidence="1">The sequence shown here is derived from an EMBL/GenBank/DDBJ whole genome shotgun (WGS) entry which is preliminary data.</text>
</comment>
<dbReference type="Proteomes" id="UP000016860">
    <property type="component" value="Unassembled WGS sequence"/>
</dbReference>
<reference evidence="1 2" key="1">
    <citation type="journal article" date="2013" name="Genome Announc.">
        <title>Draft Genome Sequence of the Cellulolytic Bacterium Clostridium papyrosolvens C7 (ATCC 700395).</title>
        <authorList>
            <person name="Zepeda V."/>
            <person name="Dassa B."/>
            <person name="Borovok I."/>
            <person name="Lamed R."/>
            <person name="Bayer E.A."/>
            <person name="Cate J.H."/>
        </authorList>
    </citation>
    <scope>NUCLEOTIDE SEQUENCE [LARGE SCALE GENOMIC DNA]</scope>
    <source>
        <strain evidence="1 2">C7</strain>
    </source>
</reference>
<sequence>MDTLFTYGWSGNILISMAGTHFEEPAGSIIINVPNGKKVKNFDLRSGRPQPIFEDVPKTEVEELKAQNTQLQTYVESMTQVINILLSMQIGSNPEAISSINNIMNGGNA</sequence>
<proteinExistence type="predicted"/>
<accession>U4R3M0</accession>
<dbReference type="AlphaFoldDB" id="U4R3M0"/>
<gene>
    <name evidence="1" type="ORF">L323_08630</name>
</gene>
<evidence type="ECO:0000313" key="2">
    <source>
        <dbReference type="Proteomes" id="UP000016860"/>
    </source>
</evidence>
<name>U4R3M0_9FIRM</name>
<dbReference type="PATRIC" id="fig|1330534.3.peg.1716"/>